<dbReference type="GO" id="GO:0005886">
    <property type="term" value="C:plasma membrane"/>
    <property type="evidence" value="ECO:0007669"/>
    <property type="project" value="TreeGrafter"/>
</dbReference>
<feature type="transmembrane region" description="Helical" evidence="4">
    <location>
        <begin position="150"/>
        <end position="167"/>
    </location>
</feature>
<reference evidence="6 7" key="1">
    <citation type="submission" date="2013-10" db="EMBL/GenBank/DDBJ databases">
        <title>Salinisphaera halophila YIM 95161 Genome Sequencing.</title>
        <authorList>
            <person name="Lai Q."/>
            <person name="Li C."/>
            <person name="Shao Z."/>
        </authorList>
    </citation>
    <scope>NUCLEOTIDE SEQUENCE [LARGE SCALE GENOMIC DNA]</scope>
    <source>
        <strain evidence="6 7">YIM 95161</strain>
    </source>
</reference>
<protein>
    <recommendedName>
        <fullName evidence="2">diguanylate cyclase</fullName>
        <ecNumber evidence="2">2.7.7.65</ecNumber>
    </recommendedName>
</protein>
<evidence type="ECO:0000313" key="7">
    <source>
        <dbReference type="Proteomes" id="UP000285123"/>
    </source>
</evidence>
<evidence type="ECO:0000256" key="4">
    <source>
        <dbReference type="SAM" id="Phobius"/>
    </source>
</evidence>
<dbReference type="NCBIfam" id="TIGR00254">
    <property type="entry name" value="GGDEF"/>
    <property type="match status" value="1"/>
</dbReference>
<dbReference type="InterPro" id="IPR050469">
    <property type="entry name" value="Diguanylate_Cyclase"/>
</dbReference>
<feature type="transmembrane region" description="Helical" evidence="4">
    <location>
        <begin position="97"/>
        <end position="114"/>
    </location>
</feature>
<dbReference type="PROSITE" id="PS50887">
    <property type="entry name" value="GGDEF"/>
    <property type="match status" value="1"/>
</dbReference>
<feature type="domain" description="GGDEF" evidence="5">
    <location>
        <begin position="212"/>
        <end position="345"/>
    </location>
</feature>
<evidence type="ECO:0000256" key="1">
    <source>
        <dbReference type="ARBA" id="ARBA00001946"/>
    </source>
</evidence>
<accession>A0A423PDJ4</accession>
<evidence type="ECO:0000256" key="2">
    <source>
        <dbReference type="ARBA" id="ARBA00012528"/>
    </source>
</evidence>
<organism evidence="6 7">
    <name type="scientific">Salinisphaera orenii YIM 95161</name>
    <dbReference type="NCBI Taxonomy" id="1051139"/>
    <lineage>
        <taxon>Bacteria</taxon>
        <taxon>Pseudomonadati</taxon>
        <taxon>Pseudomonadota</taxon>
        <taxon>Gammaproteobacteria</taxon>
        <taxon>Salinisphaerales</taxon>
        <taxon>Salinisphaeraceae</taxon>
        <taxon>Salinisphaera</taxon>
    </lineage>
</organism>
<dbReference type="InterPro" id="IPR043128">
    <property type="entry name" value="Rev_trsase/Diguanyl_cyclase"/>
</dbReference>
<evidence type="ECO:0000256" key="3">
    <source>
        <dbReference type="ARBA" id="ARBA00034247"/>
    </source>
</evidence>
<dbReference type="GO" id="GO:0052621">
    <property type="term" value="F:diguanylate cyclase activity"/>
    <property type="evidence" value="ECO:0007669"/>
    <property type="project" value="UniProtKB-EC"/>
</dbReference>
<comment type="catalytic activity">
    <reaction evidence="3">
        <text>2 GTP = 3',3'-c-di-GMP + 2 diphosphate</text>
        <dbReference type="Rhea" id="RHEA:24898"/>
        <dbReference type="ChEBI" id="CHEBI:33019"/>
        <dbReference type="ChEBI" id="CHEBI:37565"/>
        <dbReference type="ChEBI" id="CHEBI:58805"/>
        <dbReference type="EC" id="2.7.7.65"/>
    </reaction>
</comment>
<dbReference type="SUPFAM" id="SSF55073">
    <property type="entry name" value="Nucleotide cyclase"/>
    <property type="match status" value="1"/>
</dbReference>
<dbReference type="GO" id="GO:0043709">
    <property type="term" value="P:cell adhesion involved in single-species biofilm formation"/>
    <property type="evidence" value="ECO:0007669"/>
    <property type="project" value="TreeGrafter"/>
</dbReference>
<comment type="caution">
    <text evidence="6">The sequence shown here is derived from an EMBL/GenBank/DDBJ whole genome shotgun (WGS) entry which is preliminary data.</text>
</comment>
<proteinExistence type="predicted"/>
<dbReference type="SMART" id="SM00267">
    <property type="entry name" value="GGDEF"/>
    <property type="match status" value="1"/>
</dbReference>
<dbReference type="Pfam" id="PF20966">
    <property type="entry name" value="MASE6"/>
    <property type="match status" value="1"/>
</dbReference>
<name>A0A423PDJ4_9GAMM</name>
<feature type="transmembrane region" description="Helical" evidence="4">
    <location>
        <begin position="44"/>
        <end position="64"/>
    </location>
</feature>
<dbReference type="EC" id="2.7.7.65" evidence="2"/>
<feature type="transmembrane region" description="Helical" evidence="4">
    <location>
        <begin position="121"/>
        <end position="138"/>
    </location>
</feature>
<dbReference type="GO" id="GO:1902201">
    <property type="term" value="P:negative regulation of bacterial-type flagellum-dependent cell motility"/>
    <property type="evidence" value="ECO:0007669"/>
    <property type="project" value="TreeGrafter"/>
</dbReference>
<keyword evidence="4" id="KW-1133">Transmembrane helix</keyword>
<keyword evidence="4" id="KW-0812">Transmembrane</keyword>
<dbReference type="CDD" id="cd01949">
    <property type="entry name" value="GGDEF"/>
    <property type="match status" value="1"/>
</dbReference>
<comment type="cofactor">
    <cofactor evidence="1">
        <name>Mg(2+)</name>
        <dbReference type="ChEBI" id="CHEBI:18420"/>
    </cofactor>
</comment>
<dbReference type="EMBL" id="AYKF01000143">
    <property type="protein sequence ID" value="ROO23097.1"/>
    <property type="molecule type" value="Genomic_DNA"/>
</dbReference>
<evidence type="ECO:0000313" key="6">
    <source>
        <dbReference type="EMBL" id="ROO23097.1"/>
    </source>
</evidence>
<dbReference type="Pfam" id="PF00990">
    <property type="entry name" value="GGDEF"/>
    <property type="match status" value="1"/>
</dbReference>
<feature type="transmembrane region" description="Helical" evidence="4">
    <location>
        <begin position="71"/>
        <end position="91"/>
    </location>
</feature>
<dbReference type="Gene3D" id="3.30.70.270">
    <property type="match status" value="1"/>
</dbReference>
<sequence length="366" mass="40454">MPRASHKAHEGFEAHHRRAVLQVLLVLTAVCGAAYVVINLRAEQYVLMVIELLMTVFACTLLFVIRGTRHLKAWTIVFIIPFYSVMMYGFYSPETEITVFGWVLVIPLLAHLLLGRRLGAAVSVFFVGVAGVLFLYRFGGDAIVQAPGSIANIAMATATVFALSHFYEASREQAERRLSDMAMTDSLTGLPNRAYLEQLFEDEKQWHVTSGTPLSLLMVDLDFFKQVNDRHGHDAGDAALRDIAGVMRDNLREHDTVGRLGGEEFAILLSDTDVHQGLMVAEGLRHAIASHGCRHEAHMIRLTASLGVATLSLPEETFADLLRRADHCLYRAKRAGRNRVVANTTTAVPSETTPSIHPHDDATSPK</sequence>
<gene>
    <name evidence="6" type="ORF">SAHL_16940</name>
</gene>
<dbReference type="InterPro" id="IPR000160">
    <property type="entry name" value="GGDEF_dom"/>
</dbReference>
<dbReference type="Proteomes" id="UP000285123">
    <property type="component" value="Unassembled WGS sequence"/>
</dbReference>
<keyword evidence="4" id="KW-0472">Membrane</keyword>
<dbReference type="FunFam" id="3.30.70.270:FF:000001">
    <property type="entry name" value="Diguanylate cyclase domain protein"/>
    <property type="match status" value="1"/>
</dbReference>
<dbReference type="PANTHER" id="PTHR45138">
    <property type="entry name" value="REGULATORY COMPONENTS OF SENSORY TRANSDUCTION SYSTEM"/>
    <property type="match status" value="1"/>
</dbReference>
<dbReference type="InterPro" id="IPR048435">
    <property type="entry name" value="MASE6"/>
</dbReference>
<dbReference type="PANTHER" id="PTHR45138:SF9">
    <property type="entry name" value="DIGUANYLATE CYCLASE DGCM-RELATED"/>
    <property type="match status" value="1"/>
</dbReference>
<feature type="transmembrane region" description="Helical" evidence="4">
    <location>
        <begin position="20"/>
        <end position="38"/>
    </location>
</feature>
<dbReference type="InterPro" id="IPR029787">
    <property type="entry name" value="Nucleotide_cyclase"/>
</dbReference>
<evidence type="ECO:0000259" key="5">
    <source>
        <dbReference type="PROSITE" id="PS50887"/>
    </source>
</evidence>
<dbReference type="AlphaFoldDB" id="A0A423PDJ4"/>